<keyword evidence="6" id="KW-0808">Transferase</keyword>
<evidence type="ECO:0000313" key="16">
    <source>
        <dbReference type="Proteomes" id="UP000195807"/>
    </source>
</evidence>
<dbReference type="SUPFAM" id="SSF55785">
    <property type="entry name" value="PYP-like sensor domain (PAS domain)"/>
    <property type="match status" value="1"/>
</dbReference>
<dbReference type="PROSITE" id="PS50110">
    <property type="entry name" value="RESPONSE_REGULATORY"/>
    <property type="match status" value="1"/>
</dbReference>
<dbReference type="GO" id="GO:0009881">
    <property type="term" value="F:photoreceptor activity"/>
    <property type="evidence" value="ECO:0007669"/>
    <property type="project" value="UniProtKB-KW"/>
</dbReference>
<evidence type="ECO:0000256" key="1">
    <source>
        <dbReference type="ARBA" id="ARBA00000085"/>
    </source>
</evidence>
<dbReference type="Proteomes" id="UP000195807">
    <property type="component" value="Chromosome"/>
</dbReference>
<keyword evidence="11" id="KW-0675">Receptor</keyword>
<dbReference type="EC" id="2.7.13.3" evidence="2"/>
<dbReference type="Pfam" id="PF08446">
    <property type="entry name" value="PAS_2"/>
    <property type="match status" value="1"/>
</dbReference>
<dbReference type="InterPro" id="IPR016132">
    <property type="entry name" value="Phyto_chromo_attachment"/>
</dbReference>
<keyword evidence="9" id="KW-0067">ATP-binding</keyword>
<dbReference type="PANTHER" id="PTHR41523">
    <property type="entry name" value="TWO-COMPONENT SYSTEM SENSOR PROTEIN"/>
    <property type="match status" value="1"/>
</dbReference>
<evidence type="ECO:0000313" key="15">
    <source>
        <dbReference type="EMBL" id="ARU16745.1"/>
    </source>
</evidence>
<sequence>MNYHERDAGAVDLTNCDREPIHIPGAIQPFGFLLALTPGWAIERAANTEAYFGSPARGLIGKSAADIFQPTAVRLLRERIASLRGDDSVERMFSVRLISDQPLFDVAVHMSDRLIILECEPAKGDEIEVSSMVRGMVARLGATEQVGSILREGARQLRMLTGFDRVMVYRFDPDGSGEVVAEALEPGVDSFLGLHFPATDIPQQARALYVRNFFRIIADIDDTSCPIEPVEAMPPLDLSMSLFRAVSPIHIEYLRNMGVRASLSVSIVVDGKFWGLFACHHYSPRLPSFAERSASELFGQMFSLLLGNALREETAAYEDRARKISDRLMAAAAQDVDRLNDAEWIGDLVLEAIPADGVAVSIDGESSLSALTPASDDFHRIIAELKQREISQVFTTARIADIVPNAERFAHKAAGLLAIPISRRPRDYVVLFRAEQLRAVRWAGDQAKNIEYGPNGPRLSPRHSFEEWSNLVRGEAKPFEHHEIRVAEALRTSLLEVVLRLTEAASEERRRAGEQQKLLIAELNHRVRNILALIRALIGQTNRESVSVMDFVGTLDSRVQSLARAHDQLTAEQWGPGHLQDLLTTEASAYLSGEAQRLVIDGPDVTIAPNAFTVMALVFHELVTNAAKYGALSDSGSVHVGWTMDDDGNLAIDWEETGGPAVQAPERRGFGTTIIHDSIPHELGGEARIEYRTAGLRARFVLPGRHVAGIGEGNSNRTENRAQAQDHGALIAGRHVLLLEDSALIALDAEDKLRELGAAEVTLASTNAGAAAALDSGKIQLAMLDFNLGKENSLPTATRLMEERIPFVFASGYGGDDTIPSQFDAIPVILKPYASQQIAQAIAKLDPDNPPTGD</sequence>
<dbReference type="InterPro" id="IPR011006">
    <property type="entry name" value="CheY-like_superfamily"/>
</dbReference>
<keyword evidence="16" id="KW-1185">Reference proteome</keyword>
<dbReference type="PRINTS" id="PR01033">
    <property type="entry name" value="PHYTOCHROME"/>
</dbReference>
<evidence type="ECO:0000256" key="12">
    <source>
        <dbReference type="PROSITE-ProRule" id="PRU00169"/>
    </source>
</evidence>
<dbReference type="InterPro" id="IPR036890">
    <property type="entry name" value="HATPase_C_sf"/>
</dbReference>
<dbReference type="Pfam" id="PF01590">
    <property type="entry name" value="GAF"/>
    <property type="match status" value="1"/>
</dbReference>
<dbReference type="InterPro" id="IPR013654">
    <property type="entry name" value="PAS_2"/>
</dbReference>
<evidence type="ECO:0000256" key="2">
    <source>
        <dbReference type="ARBA" id="ARBA00012438"/>
    </source>
</evidence>
<keyword evidence="10" id="KW-0157">Chromophore</keyword>
<dbReference type="SMART" id="SM00448">
    <property type="entry name" value="REC"/>
    <property type="match status" value="1"/>
</dbReference>
<proteinExistence type="predicted"/>
<gene>
    <name evidence="15" type="ORF">A9D14_11855</name>
</gene>
<keyword evidence="4 12" id="KW-0597">Phosphoprotein</keyword>
<dbReference type="KEGG" id="cman:A9D14_11855"/>
<evidence type="ECO:0000256" key="3">
    <source>
        <dbReference type="ARBA" id="ARBA00022543"/>
    </source>
</evidence>
<dbReference type="Gene3D" id="3.30.450.270">
    <property type="match status" value="1"/>
</dbReference>
<keyword evidence="8 15" id="KW-0418">Kinase</keyword>
<dbReference type="STRING" id="450378.GCA_001661675_02383"/>
<evidence type="ECO:0000256" key="5">
    <source>
        <dbReference type="ARBA" id="ARBA00022606"/>
    </source>
</evidence>
<dbReference type="InterPro" id="IPR003018">
    <property type="entry name" value="GAF"/>
</dbReference>
<dbReference type="RefSeq" id="WP_066846704.1">
    <property type="nucleotide sequence ID" value="NZ_CP019602.1"/>
</dbReference>
<dbReference type="Pfam" id="PF00360">
    <property type="entry name" value="PHY"/>
    <property type="match status" value="1"/>
</dbReference>
<dbReference type="GO" id="GO:0009584">
    <property type="term" value="P:detection of visible light"/>
    <property type="evidence" value="ECO:0007669"/>
    <property type="project" value="InterPro"/>
</dbReference>
<accession>A0A1Z1FDB4</accession>
<evidence type="ECO:0000256" key="10">
    <source>
        <dbReference type="ARBA" id="ARBA00022991"/>
    </source>
</evidence>
<dbReference type="Gene3D" id="3.30.450.40">
    <property type="match status" value="1"/>
</dbReference>
<name>A0A1Z1FDB4_9SPHN</name>
<dbReference type="InterPro" id="IPR011102">
    <property type="entry name" value="Sig_transdc_His_kinase_HWE"/>
</dbReference>
<dbReference type="InterPro" id="IPR029016">
    <property type="entry name" value="GAF-like_dom_sf"/>
</dbReference>
<evidence type="ECO:0000259" key="13">
    <source>
        <dbReference type="PROSITE" id="PS50046"/>
    </source>
</evidence>
<feature type="domain" description="Response regulatory" evidence="14">
    <location>
        <begin position="735"/>
        <end position="846"/>
    </location>
</feature>
<dbReference type="EMBL" id="CP019602">
    <property type="protein sequence ID" value="ARU16745.1"/>
    <property type="molecule type" value="Genomic_DNA"/>
</dbReference>
<evidence type="ECO:0000256" key="8">
    <source>
        <dbReference type="ARBA" id="ARBA00022777"/>
    </source>
</evidence>
<dbReference type="SUPFAM" id="SSF52172">
    <property type="entry name" value="CheY-like"/>
    <property type="match status" value="1"/>
</dbReference>
<reference evidence="15 16" key="1">
    <citation type="submission" date="2017-01" db="EMBL/GenBank/DDBJ databases">
        <title>Complete genome sequence of esterase-producing bacterium Croceicoccus marinus E4A9.</title>
        <authorList>
            <person name="Wu Y.-H."/>
            <person name="Cheng H."/>
            <person name="Xu L."/>
            <person name="Huo Y.-Y."/>
            <person name="Wang C.-S."/>
            <person name="Xu X.-W."/>
        </authorList>
    </citation>
    <scope>NUCLEOTIDE SEQUENCE [LARGE SCALE GENOMIC DNA]</scope>
    <source>
        <strain evidence="15 16">E4A9</strain>
    </source>
</reference>
<dbReference type="OrthoDB" id="136506at2"/>
<dbReference type="GO" id="GO:0006355">
    <property type="term" value="P:regulation of DNA-templated transcription"/>
    <property type="evidence" value="ECO:0007669"/>
    <property type="project" value="InterPro"/>
</dbReference>
<dbReference type="Pfam" id="PF07536">
    <property type="entry name" value="HWE_HK"/>
    <property type="match status" value="1"/>
</dbReference>
<dbReference type="InterPro" id="IPR009219">
    <property type="entry name" value="Bactrphtchr_CheY"/>
</dbReference>
<dbReference type="GO" id="GO:0004673">
    <property type="term" value="F:protein histidine kinase activity"/>
    <property type="evidence" value="ECO:0007669"/>
    <property type="project" value="UniProtKB-EC"/>
</dbReference>
<keyword evidence="5" id="KW-0716">Sensory transduction</keyword>
<dbReference type="InterPro" id="IPR001789">
    <property type="entry name" value="Sig_transdc_resp-reg_receiver"/>
</dbReference>
<dbReference type="InterPro" id="IPR043150">
    <property type="entry name" value="Phytochrome_PHY_sf"/>
</dbReference>
<dbReference type="PROSITE" id="PS50046">
    <property type="entry name" value="PHYTOCHROME_2"/>
    <property type="match status" value="1"/>
</dbReference>
<dbReference type="Gene3D" id="3.30.565.10">
    <property type="entry name" value="Histidine kinase-like ATPase, C-terminal domain"/>
    <property type="match status" value="1"/>
</dbReference>
<dbReference type="SUPFAM" id="SSF55874">
    <property type="entry name" value="ATPase domain of HSP90 chaperone/DNA topoisomerase II/histidine kinase"/>
    <property type="match status" value="1"/>
</dbReference>
<feature type="domain" description="Phytochrome chromophore attachment site" evidence="13">
    <location>
        <begin position="145"/>
        <end position="300"/>
    </location>
</feature>
<dbReference type="InterPro" id="IPR013515">
    <property type="entry name" value="Phytochrome_cen-reg"/>
</dbReference>
<evidence type="ECO:0000256" key="11">
    <source>
        <dbReference type="ARBA" id="ARBA00023170"/>
    </source>
</evidence>
<dbReference type="SUPFAM" id="SSF55781">
    <property type="entry name" value="GAF domain-like"/>
    <property type="match status" value="2"/>
</dbReference>
<dbReference type="InterPro" id="IPR035965">
    <property type="entry name" value="PAS-like_dom_sf"/>
</dbReference>
<organism evidence="15 16">
    <name type="scientific">Croceicoccus marinus</name>
    <dbReference type="NCBI Taxonomy" id="450378"/>
    <lineage>
        <taxon>Bacteria</taxon>
        <taxon>Pseudomonadati</taxon>
        <taxon>Pseudomonadota</taxon>
        <taxon>Alphaproteobacteria</taxon>
        <taxon>Sphingomonadales</taxon>
        <taxon>Erythrobacteraceae</taxon>
        <taxon>Croceicoccus</taxon>
    </lineage>
</organism>
<dbReference type="InterPro" id="IPR001294">
    <property type="entry name" value="Phytochrome"/>
</dbReference>
<comment type="catalytic activity">
    <reaction evidence="1">
        <text>ATP + protein L-histidine = ADP + protein N-phospho-L-histidine.</text>
        <dbReference type="EC" id="2.7.13.3"/>
    </reaction>
</comment>
<feature type="modified residue" description="4-aspartylphosphate" evidence="12">
    <location>
        <position position="785"/>
    </location>
</feature>
<dbReference type="GO" id="GO:0000160">
    <property type="term" value="P:phosphorelay signal transduction system"/>
    <property type="evidence" value="ECO:0007669"/>
    <property type="project" value="InterPro"/>
</dbReference>
<evidence type="ECO:0000256" key="4">
    <source>
        <dbReference type="ARBA" id="ARBA00022553"/>
    </source>
</evidence>
<protein>
    <recommendedName>
        <fullName evidence="2">histidine kinase</fullName>
        <ecNumber evidence="2">2.7.13.3</ecNumber>
    </recommendedName>
</protein>
<dbReference type="SMART" id="SM00065">
    <property type="entry name" value="GAF"/>
    <property type="match status" value="1"/>
</dbReference>
<keyword evidence="3" id="KW-0600">Photoreceptor protein</keyword>
<evidence type="ECO:0000256" key="7">
    <source>
        <dbReference type="ARBA" id="ARBA00022741"/>
    </source>
</evidence>
<dbReference type="PANTHER" id="PTHR41523:SF7">
    <property type="entry name" value="HISTIDINE KINASE"/>
    <property type="match status" value="1"/>
</dbReference>
<keyword evidence="7" id="KW-0547">Nucleotide-binding</keyword>
<dbReference type="GO" id="GO:0005524">
    <property type="term" value="F:ATP binding"/>
    <property type="evidence" value="ECO:0007669"/>
    <property type="project" value="UniProtKB-KW"/>
</dbReference>
<dbReference type="Gene3D" id="3.40.50.2300">
    <property type="match status" value="1"/>
</dbReference>
<evidence type="ECO:0000256" key="6">
    <source>
        <dbReference type="ARBA" id="ARBA00022679"/>
    </source>
</evidence>
<dbReference type="SMART" id="SM00911">
    <property type="entry name" value="HWE_HK"/>
    <property type="match status" value="1"/>
</dbReference>
<evidence type="ECO:0000256" key="9">
    <source>
        <dbReference type="ARBA" id="ARBA00022840"/>
    </source>
</evidence>
<dbReference type="Gene3D" id="3.30.450.20">
    <property type="entry name" value="PAS domain"/>
    <property type="match status" value="1"/>
</dbReference>
<dbReference type="PIRSF" id="PIRSF036397">
    <property type="entry name" value="Bactrphtchrm_rec"/>
    <property type="match status" value="1"/>
</dbReference>
<dbReference type="AlphaFoldDB" id="A0A1Z1FDB4"/>
<evidence type="ECO:0000259" key="14">
    <source>
        <dbReference type="PROSITE" id="PS50110"/>
    </source>
</evidence>